<dbReference type="EMBL" id="CP015578">
    <property type="protein sequence ID" value="ARQ97553.1"/>
    <property type="molecule type" value="Genomic_DNA"/>
</dbReference>
<accession>A0A1X9SMS8</accession>
<keyword evidence="2 7" id="KW-0441">Lipid A biosynthesis</keyword>
<evidence type="ECO:0000256" key="4">
    <source>
        <dbReference type="ARBA" id="ARBA00022737"/>
    </source>
</evidence>
<dbReference type="GeneID" id="46921280"/>
<dbReference type="Gene3D" id="3.40.1390.10">
    <property type="entry name" value="MurE/MurF, N-terminal domain"/>
    <property type="match status" value="1"/>
</dbReference>
<evidence type="ECO:0000256" key="7">
    <source>
        <dbReference type="HAMAP-Rule" id="MF_00523"/>
    </source>
</evidence>
<dbReference type="GO" id="GO:0016410">
    <property type="term" value="F:N-acyltransferase activity"/>
    <property type="evidence" value="ECO:0007669"/>
    <property type="project" value="InterPro"/>
</dbReference>
<feature type="domain" description="UDP-3-O-[3-hydroxymyristoyl] glucosamine N-acyltransferase non-repeat region" evidence="8">
    <location>
        <begin position="18"/>
        <end position="84"/>
    </location>
</feature>
<gene>
    <name evidence="7 9" type="primary">lpxD</name>
    <name evidence="9" type="ORF">CLAN_0807</name>
</gene>
<evidence type="ECO:0000313" key="9">
    <source>
        <dbReference type="EMBL" id="ARQ97553.1"/>
    </source>
</evidence>
<evidence type="ECO:0000256" key="6">
    <source>
        <dbReference type="ARBA" id="ARBA00023315"/>
    </source>
</evidence>
<keyword evidence="3 7" id="KW-0808">Transferase</keyword>
<comment type="pathway">
    <text evidence="7">Bacterial outer membrane biogenesis; LPS lipid A biosynthesis.</text>
</comment>
<dbReference type="GO" id="GO:0103118">
    <property type="term" value="F:UDP-3-O-[(3R)-3-hydroxyacyl]-glucosamine N-acyltransferase activity"/>
    <property type="evidence" value="ECO:0007669"/>
    <property type="project" value="UniProtKB-EC"/>
</dbReference>
<organism evidence="9 10">
    <name type="scientific">Campylobacter lanienae NCTC 13004</name>
    <dbReference type="NCBI Taxonomy" id="1031753"/>
    <lineage>
        <taxon>Bacteria</taxon>
        <taxon>Pseudomonadati</taxon>
        <taxon>Campylobacterota</taxon>
        <taxon>Epsilonproteobacteria</taxon>
        <taxon>Campylobacterales</taxon>
        <taxon>Campylobacteraceae</taxon>
        <taxon>Campylobacter</taxon>
    </lineage>
</organism>
<dbReference type="PANTHER" id="PTHR43378:SF2">
    <property type="entry name" value="UDP-3-O-ACYLGLUCOSAMINE N-ACYLTRANSFERASE 1, MITOCHONDRIAL-RELATED"/>
    <property type="match status" value="1"/>
</dbReference>
<evidence type="ECO:0000256" key="1">
    <source>
        <dbReference type="ARBA" id="ARBA00022516"/>
    </source>
</evidence>
<dbReference type="GO" id="GO:0009245">
    <property type="term" value="P:lipid A biosynthetic process"/>
    <property type="evidence" value="ECO:0007669"/>
    <property type="project" value="UniProtKB-UniRule"/>
</dbReference>
<dbReference type="UniPathway" id="UPA00973"/>
<comment type="subunit">
    <text evidence="7">Homotrimer.</text>
</comment>
<dbReference type="KEGG" id="clx:CLAN_0807"/>
<dbReference type="HAMAP" id="MF_00523">
    <property type="entry name" value="LpxD"/>
    <property type="match status" value="1"/>
</dbReference>
<comment type="function">
    <text evidence="7">Catalyzes the N-acylation of UDP-3-O-acylglucosamine using 3-hydroxyacyl-ACP as the acyl donor. Is involved in the biosynthesis of lipid A, a phosphorylated glycolipid that anchors the lipopolysaccharide to the outer membrane of the cell.</text>
</comment>
<dbReference type="InterPro" id="IPR011004">
    <property type="entry name" value="Trimer_LpxA-like_sf"/>
</dbReference>
<dbReference type="AlphaFoldDB" id="A0A1X9SMS8"/>
<dbReference type="NCBIfam" id="TIGR01853">
    <property type="entry name" value="lipid_A_lpxD"/>
    <property type="match status" value="1"/>
</dbReference>
<dbReference type="InterPro" id="IPR020573">
    <property type="entry name" value="UDP_GlcNAc_AcTrfase_non-rep"/>
</dbReference>
<sequence>MKLSQIYSILGLEFSGDDIEIVSLSSLALAQRAQMSYCDSPKNTKYLADCKAGAVLVSKDMVDMVKSRAVVVENPHLAFAILSKYFSKPLIREFKPSNIDESVTIMPNAYIGSGVTIGKNSLIMPGAYIGDNVTIGSDCIIHPNVTIYADSVIGNECIINANSVIGSDGFGYAHTKTGEHIKIYHNGWVILEDCVEIGACTTIDRGVFEPTIVRKYSKIDNLVQIGHNCEIGYGSILVSQVGLAGSTKLGRNVIMGGQSGTAGHLSIGDFAKIAGRGAVSKSIEGSKEYGGYPLMELKEWFKTQARFLREFGNKNSKKDQ</sequence>
<evidence type="ECO:0000256" key="2">
    <source>
        <dbReference type="ARBA" id="ARBA00022556"/>
    </source>
</evidence>
<dbReference type="Pfam" id="PF00132">
    <property type="entry name" value="Hexapep"/>
    <property type="match status" value="2"/>
</dbReference>
<feature type="active site" description="Proton acceptor" evidence="7">
    <location>
        <position position="227"/>
    </location>
</feature>
<dbReference type="GO" id="GO:0016020">
    <property type="term" value="C:membrane"/>
    <property type="evidence" value="ECO:0007669"/>
    <property type="project" value="GOC"/>
</dbReference>
<comment type="similarity">
    <text evidence="7">Belongs to the transferase hexapeptide repeat family. LpxD subfamily.</text>
</comment>
<keyword evidence="5 7" id="KW-0443">Lipid metabolism</keyword>
<dbReference type="Gene3D" id="2.160.10.10">
    <property type="entry name" value="Hexapeptide repeat proteins"/>
    <property type="match status" value="1"/>
</dbReference>
<comment type="catalytic activity">
    <reaction evidence="7">
        <text>a UDP-3-O-[(3R)-3-hydroxyacyl]-alpha-D-glucosamine + a (3R)-hydroxyacyl-[ACP] = a UDP-2-N,3-O-bis[(3R)-3-hydroxyacyl]-alpha-D-glucosamine + holo-[ACP] + H(+)</text>
        <dbReference type="Rhea" id="RHEA:53836"/>
        <dbReference type="Rhea" id="RHEA-COMP:9685"/>
        <dbReference type="Rhea" id="RHEA-COMP:9945"/>
        <dbReference type="ChEBI" id="CHEBI:15378"/>
        <dbReference type="ChEBI" id="CHEBI:64479"/>
        <dbReference type="ChEBI" id="CHEBI:78827"/>
        <dbReference type="ChEBI" id="CHEBI:137740"/>
        <dbReference type="ChEBI" id="CHEBI:137748"/>
        <dbReference type="EC" id="2.3.1.191"/>
    </reaction>
</comment>
<keyword evidence="1 7" id="KW-0444">Lipid biosynthesis</keyword>
<proteinExistence type="inferred from homology"/>
<evidence type="ECO:0000259" key="8">
    <source>
        <dbReference type="Pfam" id="PF04613"/>
    </source>
</evidence>
<reference evidence="10" key="1">
    <citation type="journal article" date="2017" name="Genome Biol. Evol.">
        <title>Comparative Genomic Analysis Identifies a Campylobacter Clade Deficient in Selenium Metabolism.</title>
        <authorList>
            <person name="Miller W.G."/>
            <person name="Yee E."/>
            <person name="Lopes B.S."/>
            <person name="Chapman M.H."/>
            <person name="Huynh S."/>
            <person name="Bono J.L."/>
            <person name="Parker C.T."/>
            <person name="Strachan N.J.C."/>
            <person name="Forbes K.J."/>
        </authorList>
    </citation>
    <scope>NUCLEOTIDE SEQUENCE [LARGE SCALE GENOMIC DNA]</scope>
    <source>
        <strain evidence="10">NCTC 13004</strain>
    </source>
</reference>
<dbReference type="InterPro" id="IPR007691">
    <property type="entry name" value="LpxD"/>
</dbReference>
<reference evidence="10" key="2">
    <citation type="journal article" date="2017" name="Genome Biol. Evol.">
        <title>Comparative genomic analysis identifies a Campylobacter clade deficient in selenium metabolism.</title>
        <authorList>
            <person name="Miller W.G."/>
            <person name="Yee E."/>
            <person name="Lopes B.S."/>
            <person name="Chapman M.H."/>
            <person name="Huynh S."/>
            <person name="Bono J.L."/>
            <person name="Parker C.T."/>
            <person name="Strachan N.J.C."/>
            <person name="Forbes K.J."/>
        </authorList>
    </citation>
    <scope>NUCLEOTIDE SEQUENCE [LARGE SCALE GENOMIC DNA]</scope>
    <source>
        <strain evidence="10">NCTC 13004</strain>
    </source>
</reference>
<dbReference type="NCBIfam" id="NF002060">
    <property type="entry name" value="PRK00892.1"/>
    <property type="match status" value="1"/>
</dbReference>
<dbReference type="Proteomes" id="UP000202031">
    <property type="component" value="Chromosome"/>
</dbReference>
<dbReference type="RefSeq" id="WP_096015995.1">
    <property type="nucleotide sequence ID" value="NZ_CP015578.1"/>
</dbReference>
<dbReference type="SUPFAM" id="SSF51161">
    <property type="entry name" value="Trimeric LpxA-like enzymes"/>
    <property type="match status" value="1"/>
</dbReference>
<name>A0A1X9SMS8_9BACT</name>
<evidence type="ECO:0000256" key="5">
    <source>
        <dbReference type="ARBA" id="ARBA00023098"/>
    </source>
</evidence>
<evidence type="ECO:0000313" key="10">
    <source>
        <dbReference type="Proteomes" id="UP000202031"/>
    </source>
</evidence>
<protein>
    <recommendedName>
        <fullName evidence="7">UDP-3-O-acylglucosamine N-acyltransferase</fullName>
        <ecNumber evidence="7">2.3.1.191</ecNumber>
    </recommendedName>
</protein>
<evidence type="ECO:0000256" key="3">
    <source>
        <dbReference type="ARBA" id="ARBA00022679"/>
    </source>
</evidence>
<dbReference type="Pfam" id="PF04613">
    <property type="entry name" value="LpxD"/>
    <property type="match status" value="1"/>
</dbReference>
<dbReference type="InterPro" id="IPR001451">
    <property type="entry name" value="Hexapep"/>
</dbReference>
<dbReference type="CDD" id="cd03352">
    <property type="entry name" value="LbH_LpxD"/>
    <property type="match status" value="1"/>
</dbReference>
<dbReference type="EC" id="2.3.1.191" evidence="7"/>
<keyword evidence="6 7" id="KW-0012">Acyltransferase</keyword>
<keyword evidence="4 7" id="KW-0677">Repeat</keyword>
<dbReference type="PANTHER" id="PTHR43378">
    <property type="entry name" value="UDP-3-O-ACYLGLUCOSAMINE N-ACYLTRANSFERASE"/>
    <property type="match status" value="1"/>
</dbReference>